<evidence type="ECO:0000313" key="1">
    <source>
        <dbReference type="EMBL" id="RMC37429.1"/>
    </source>
</evidence>
<keyword evidence="2" id="KW-1185">Reference proteome</keyword>
<proteinExistence type="predicted"/>
<evidence type="ECO:0000313" key="2">
    <source>
        <dbReference type="Proteomes" id="UP000273516"/>
    </source>
</evidence>
<sequence length="280" mass="32188">MSCEAEKMGPTFYFPPQSTLSSRSLYLFLLDYYKVVDLFFFTLHLAHSADNASLIASEALMIGAKNEEERQRLQANIDNPVRAVKKLNEFGSLNSKNLTINTVDAFLWFISATIQSAMKKRPEIVKSGESVRIEDIFEFGNKRELIDYLIDRKVNSLSYGGMSKVERFINESMGVAMFPDDHARELTQIFVEVRNIQVHNRGVVNKIFLGRVTQHQRFQFIEGKRAHLDFDDLVDLTRVCVQTAIDLDTKICKKFGIKRKRYSTWRKNATEQNAESAKPV</sequence>
<evidence type="ECO:0008006" key="3">
    <source>
        <dbReference type="Google" id="ProtNLM"/>
    </source>
</evidence>
<gene>
    <name evidence="1" type="ORF">C9E81_01350</name>
</gene>
<organism evidence="1 2">
    <name type="scientific">Paracoccus alkanivorans</name>
    <dbReference type="NCBI Taxonomy" id="2116655"/>
    <lineage>
        <taxon>Bacteria</taxon>
        <taxon>Pseudomonadati</taxon>
        <taxon>Pseudomonadota</taxon>
        <taxon>Alphaproteobacteria</taxon>
        <taxon>Rhodobacterales</taxon>
        <taxon>Paracoccaceae</taxon>
        <taxon>Paracoccus</taxon>
    </lineage>
</organism>
<dbReference type="OrthoDB" id="7593075at2"/>
<reference evidence="1 2" key="1">
    <citation type="submission" date="2018-07" db="EMBL/GenBank/DDBJ databases">
        <authorList>
            <person name="Zhang Y."/>
            <person name="Wang L."/>
            <person name="Ma S."/>
        </authorList>
    </citation>
    <scope>NUCLEOTIDE SEQUENCE [LARGE SCALE GENOMIC DNA]</scope>
    <source>
        <strain evidence="1 2">4-2</strain>
    </source>
</reference>
<name>A0A3M0MIL3_9RHOB</name>
<dbReference type="EMBL" id="QOKZ01000001">
    <property type="protein sequence ID" value="RMC37429.1"/>
    <property type="molecule type" value="Genomic_DNA"/>
</dbReference>
<accession>A0A3M0MIL3</accession>
<dbReference type="RefSeq" id="WP_122110518.1">
    <property type="nucleotide sequence ID" value="NZ_QOKZ01000001.1"/>
</dbReference>
<dbReference type="AlphaFoldDB" id="A0A3M0MIL3"/>
<protein>
    <recommendedName>
        <fullName evidence="3">RiboL-PSP-HEPN domain-containing protein</fullName>
    </recommendedName>
</protein>
<comment type="caution">
    <text evidence="1">The sequence shown here is derived from an EMBL/GenBank/DDBJ whole genome shotgun (WGS) entry which is preliminary data.</text>
</comment>
<dbReference type="Proteomes" id="UP000273516">
    <property type="component" value="Unassembled WGS sequence"/>
</dbReference>